<dbReference type="GO" id="GO:0102559">
    <property type="term" value="F:peptide chain release factor N(5)-glutamine methyltransferase activity"/>
    <property type="evidence" value="ECO:0007669"/>
    <property type="project" value="UniProtKB-EC"/>
</dbReference>
<dbReference type="EC" id="2.1.1.297" evidence="5"/>
<feature type="domain" description="Release factor glutamine methyltransferase N-terminal" evidence="7">
    <location>
        <begin position="8"/>
        <end position="76"/>
    </location>
</feature>
<dbReference type="PANTHER" id="PTHR18895:SF74">
    <property type="entry name" value="MTRF1L RELEASE FACTOR GLUTAMINE METHYLTRANSFERASE"/>
    <property type="match status" value="1"/>
</dbReference>
<keyword evidence="9" id="KW-1185">Reference proteome</keyword>
<evidence type="ECO:0000256" key="5">
    <source>
        <dbReference type="HAMAP-Rule" id="MF_02126"/>
    </source>
</evidence>
<dbReference type="SUPFAM" id="SSF53335">
    <property type="entry name" value="S-adenosyl-L-methionine-dependent methyltransferases"/>
    <property type="match status" value="1"/>
</dbReference>
<dbReference type="InterPro" id="IPR019874">
    <property type="entry name" value="RF_methyltr_PrmC"/>
</dbReference>
<dbReference type="GO" id="GO:0032259">
    <property type="term" value="P:methylation"/>
    <property type="evidence" value="ECO:0007669"/>
    <property type="project" value="UniProtKB-KW"/>
</dbReference>
<name>A0A429ZTS9_9ENTE</name>
<comment type="caution">
    <text evidence="5">Lacks conserved residue(s) required for the propagation of feature annotation.</text>
</comment>
<evidence type="ECO:0000256" key="1">
    <source>
        <dbReference type="ARBA" id="ARBA00022603"/>
    </source>
</evidence>
<comment type="catalytic activity">
    <reaction evidence="4 5">
        <text>L-glutaminyl-[peptide chain release factor] + S-adenosyl-L-methionine = N(5)-methyl-L-glutaminyl-[peptide chain release factor] + S-adenosyl-L-homocysteine + H(+)</text>
        <dbReference type="Rhea" id="RHEA:42896"/>
        <dbReference type="Rhea" id="RHEA-COMP:10271"/>
        <dbReference type="Rhea" id="RHEA-COMP:10272"/>
        <dbReference type="ChEBI" id="CHEBI:15378"/>
        <dbReference type="ChEBI" id="CHEBI:30011"/>
        <dbReference type="ChEBI" id="CHEBI:57856"/>
        <dbReference type="ChEBI" id="CHEBI:59789"/>
        <dbReference type="ChEBI" id="CHEBI:61891"/>
        <dbReference type="EC" id="2.1.1.297"/>
    </reaction>
</comment>
<dbReference type="Gene3D" id="3.40.50.150">
    <property type="entry name" value="Vaccinia Virus protein VP39"/>
    <property type="match status" value="1"/>
</dbReference>
<dbReference type="GeneID" id="98567520"/>
<dbReference type="Gene3D" id="1.10.8.10">
    <property type="entry name" value="DNA helicase RuvA subunit, C-terminal domain"/>
    <property type="match status" value="1"/>
</dbReference>
<reference evidence="8 9" key="1">
    <citation type="submission" date="2017-05" db="EMBL/GenBank/DDBJ databases">
        <title>Vagococcus spp. assemblies.</title>
        <authorList>
            <person name="Gulvik C.A."/>
        </authorList>
    </citation>
    <scope>NUCLEOTIDE SEQUENCE [LARGE SCALE GENOMIC DNA]</scope>
    <source>
        <strain evidence="8 9">NCFB 2777</strain>
    </source>
</reference>
<organism evidence="8 9">
    <name type="scientific">Vagococcus salmoninarum</name>
    <dbReference type="NCBI Taxonomy" id="2739"/>
    <lineage>
        <taxon>Bacteria</taxon>
        <taxon>Bacillati</taxon>
        <taxon>Bacillota</taxon>
        <taxon>Bacilli</taxon>
        <taxon>Lactobacillales</taxon>
        <taxon>Enterococcaceae</taxon>
        <taxon>Vagococcus</taxon>
    </lineage>
</organism>
<keyword evidence="3 5" id="KW-0949">S-adenosyl-L-methionine</keyword>
<feature type="binding site" evidence="5">
    <location>
        <position position="144"/>
    </location>
    <ligand>
        <name>S-adenosyl-L-methionine</name>
        <dbReference type="ChEBI" id="CHEBI:59789"/>
    </ligand>
</feature>
<accession>A0A429ZTS9</accession>
<dbReference type="Pfam" id="PF05175">
    <property type="entry name" value="MTS"/>
    <property type="match status" value="1"/>
</dbReference>
<dbReference type="EMBL" id="NGJU01000004">
    <property type="protein sequence ID" value="RST97096.1"/>
    <property type="molecule type" value="Genomic_DNA"/>
</dbReference>
<dbReference type="InterPro" id="IPR040758">
    <property type="entry name" value="PrmC_N"/>
</dbReference>
<feature type="binding site" evidence="5">
    <location>
        <position position="186"/>
    </location>
    <ligand>
        <name>S-adenosyl-L-methionine</name>
        <dbReference type="ChEBI" id="CHEBI:59789"/>
    </ligand>
</feature>
<dbReference type="PANTHER" id="PTHR18895">
    <property type="entry name" value="HEMK METHYLTRANSFERASE"/>
    <property type="match status" value="1"/>
</dbReference>
<feature type="binding site" evidence="5">
    <location>
        <begin position="186"/>
        <end position="189"/>
    </location>
    <ligand>
        <name>substrate</name>
    </ligand>
</feature>
<keyword evidence="1 5" id="KW-0489">Methyltransferase</keyword>
<dbReference type="InterPro" id="IPR029063">
    <property type="entry name" value="SAM-dependent_MTases_sf"/>
</dbReference>
<dbReference type="Pfam" id="PF17827">
    <property type="entry name" value="PrmC_N"/>
    <property type="match status" value="1"/>
</dbReference>
<evidence type="ECO:0000259" key="7">
    <source>
        <dbReference type="Pfam" id="PF17827"/>
    </source>
</evidence>
<evidence type="ECO:0000256" key="4">
    <source>
        <dbReference type="ARBA" id="ARBA00048391"/>
    </source>
</evidence>
<dbReference type="Proteomes" id="UP000287239">
    <property type="component" value="Unassembled WGS sequence"/>
</dbReference>
<dbReference type="CDD" id="cd02440">
    <property type="entry name" value="AdoMet_MTases"/>
    <property type="match status" value="1"/>
</dbReference>
<dbReference type="RefSeq" id="WP_126778696.1">
    <property type="nucleotide sequence ID" value="NZ_CP177121.1"/>
</dbReference>
<feature type="domain" description="Methyltransferase small" evidence="6">
    <location>
        <begin position="109"/>
        <end position="192"/>
    </location>
</feature>
<evidence type="ECO:0000313" key="9">
    <source>
        <dbReference type="Proteomes" id="UP000287239"/>
    </source>
</evidence>
<evidence type="ECO:0000256" key="3">
    <source>
        <dbReference type="ARBA" id="ARBA00022691"/>
    </source>
</evidence>
<dbReference type="HAMAP" id="MF_02126">
    <property type="entry name" value="RF_methyltr_PrmC"/>
    <property type="match status" value="1"/>
</dbReference>
<sequence length="280" mass="31790">MDNPTYVEVLNWASSFLEKADKESYIAEYLILERKGWQKTELLMNLRKPMPLDEVQQLEADLALILKDYPPQYIIGSCEFYGRRFEVSSGTLIPRPETEELVALVLTNNSRKADLSVLDIGTGTGAIALSLKGEAPDWQVSAVDLSLEALVVAEKNRQNLALEVAFYQGDLTAPVKHQLFDIIVSNPPYISYDEWAVMDESVRQHEPKLALFADHQGLKIYERLAEELPLRLKATGKIYLEIGYQQGQAVQELFQKAFPDHQVLVHQDLQGQDRMISVER</sequence>
<dbReference type="NCBIfam" id="TIGR03534">
    <property type="entry name" value="RF_mod_PrmC"/>
    <property type="match status" value="1"/>
</dbReference>
<dbReference type="AlphaFoldDB" id="A0A429ZTS9"/>
<keyword evidence="2 5" id="KW-0808">Transferase</keyword>
<dbReference type="GO" id="GO:0003676">
    <property type="term" value="F:nucleic acid binding"/>
    <property type="evidence" value="ECO:0007669"/>
    <property type="project" value="InterPro"/>
</dbReference>
<dbReference type="InterPro" id="IPR050320">
    <property type="entry name" value="N5-glutamine_MTase"/>
</dbReference>
<comment type="function">
    <text evidence="5">Methylates the class 1 translation termination release factors RF1/PrfA and RF2/PrfB on the glutamine residue of the universally conserved GGQ motif.</text>
</comment>
<gene>
    <name evidence="5" type="primary">prmC</name>
    <name evidence="8" type="ORF">CBF35_03995</name>
</gene>
<dbReference type="InterPro" id="IPR002052">
    <property type="entry name" value="DNA_methylase_N6_adenine_CS"/>
</dbReference>
<proteinExistence type="inferred from homology"/>
<comment type="caution">
    <text evidence="8">The sequence shown here is derived from an EMBL/GenBank/DDBJ whole genome shotgun (WGS) entry which is preliminary data.</text>
</comment>
<comment type="similarity">
    <text evidence="5">Belongs to the protein N5-glutamine methyltransferase family. PrmC subfamily.</text>
</comment>
<evidence type="ECO:0000256" key="2">
    <source>
        <dbReference type="ARBA" id="ARBA00022679"/>
    </source>
</evidence>
<dbReference type="InterPro" id="IPR007848">
    <property type="entry name" value="Small_mtfrase_dom"/>
</dbReference>
<evidence type="ECO:0000259" key="6">
    <source>
        <dbReference type="Pfam" id="PF05175"/>
    </source>
</evidence>
<dbReference type="NCBIfam" id="TIGR00536">
    <property type="entry name" value="hemK_fam"/>
    <property type="match status" value="1"/>
</dbReference>
<protein>
    <recommendedName>
        <fullName evidence="5">Release factor glutamine methyltransferase</fullName>
        <shortName evidence="5">RF MTase</shortName>
        <ecNumber evidence="5">2.1.1.297</ecNumber>
    </recommendedName>
    <alternativeName>
        <fullName evidence="5">N5-glutamine methyltransferase PrmC</fullName>
    </alternativeName>
    <alternativeName>
        <fullName evidence="5">Protein-(glutamine-N5) MTase PrmC</fullName>
    </alternativeName>
    <alternativeName>
        <fullName evidence="5">Protein-glutamine N-methyltransferase PrmC</fullName>
    </alternativeName>
</protein>
<dbReference type="InterPro" id="IPR004556">
    <property type="entry name" value="HemK-like"/>
</dbReference>
<dbReference type="PROSITE" id="PS00092">
    <property type="entry name" value="N6_MTASE"/>
    <property type="match status" value="1"/>
</dbReference>
<dbReference type="OrthoDB" id="9800643at2"/>
<evidence type="ECO:0000313" key="8">
    <source>
        <dbReference type="EMBL" id="RST97096.1"/>
    </source>
</evidence>
<feature type="binding site" evidence="5">
    <location>
        <begin position="121"/>
        <end position="125"/>
    </location>
    <ligand>
        <name>S-adenosyl-L-methionine</name>
        <dbReference type="ChEBI" id="CHEBI:59789"/>
    </ligand>
</feature>